<evidence type="ECO:0000313" key="2">
    <source>
        <dbReference type="Proteomes" id="UP001056120"/>
    </source>
</evidence>
<accession>A0ACB9JF83</accession>
<protein>
    <submittedName>
        <fullName evidence="1">Uncharacterized protein</fullName>
    </submittedName>
</protein>
<name>A0ACB9JF83_9ASTR</name>
<proteinExistence type="predicted"/>
<sequence>MRTNTLQRTTQASFTTTNPHRRPHKSSAFTGEMEKDNFMESQSLSSQHETDTVVKQYYSAQDVADAFVKQYYKIMRECPKDAHNFYKDQSVRSHSCVDGSMKSVTTLKGIDDEIMASNIRKWNPDLNTMHAQDSVMESVIVGVTGSLIDNDDMARNFAQTFLLAPQEGGGFYVHNDFLQFIEIKKISETSPPLDDVANPLAAQQPNDAAKDSSLETAQTANKDQTEKSASTKGDVDTSVKVSEPLEGKNPLPAEPKKKSQPSVWQSAPNIQDSKKVSYASILAKEVSGPSTTQTSPNAVVKGSPKTEKRASTSPVVPKPSVLPVKSSMIPNNGPLENIYDVKAIRVKDLPPKMTQESLLEVVKQFGPIKQKNIQIKEYSQDGYRYAFVEFDNPKSARTAVETRFIRFEDRVSEIQYKKISNQGGHNMGRPPNGRGGFRNGNFEGREGEGHSNGSWGNKHNDNENFGQHSGQSRDYNNRRNRYFQDRP</sequence>
<keyword evidence="2" id="KW-1185">Reference proteome</keyword>
<gene>
    <name evidence="1" type="ORF">L1987_12013</name>
</gene>
<reference evidence="1 2" key="2">
    <citation type="journal article" date="2022" name="Mol. Ecol. Resour.">
        <title>The genomes of chicory, endive, great burdock and yacon provide insights into Asteraceae paleo-polyploidization history and plant inulin production.</title>
        <authorList>
            <person name="Fan W."/>
            <person name="Wang S."/>
            <person name="Wang H."/>
            <person name="Wang A."/>
            <person name="Jiang F."/>
            <person name="Liu H."/>
            <person name="Zhao H."/>
            <person name="Xu D."/>
            <person name="Zhang Y."/>
        </authorList>
    </citation>
    <scope>NUCLEOTIDE SEQUENCE [LARGE SCALE GENOMIC DNA]</scope>
    <source>
        <strain evidence="2">cv. Yunnan</strain>
        <tissue evidence="1">Leaves</tissue>
    </source>
</reference>
<dbReference type="EMBL" id="CM042021">
    <property type="protein sequence ID" value="KAI3818210.1"/>
    <property type="molecule type" value="Genomic_DNA"/>
</dbReference>
<evidence type="ECO:0000313" key="1">
    <source>
        <dbReference type="EMBL" id="KAI3818210.1"/>
    </source>
</evidence>
<organism evidence="1 2">
    <name type="scientific">Smallanthus sonchifolius</name>
    <dbReference type="NCBI Taxonomy" id="185202"/>
    <lineage>
        <taxon>Eukaryota</taxon>
        <taxon>Viridiplantae</taxon>
        <taxon>Streptophyta</taxon>
        <taxon>Embryophyta</taxon>
        <taxon>Tracheophyta</taxon>
        <taxon>Spermatophyta</taxon>
        <taxon>Magnoliopsida</taxon>
        <taxon>eudicotyledons</taxon>
        <taxon>Gunneridae</taxon>
        <taxon>Pentapetalae</taxon>
        <taxon>asterids</taxon>
        <taxon>campanulids</taxon>
        <taxon>Asterales</taxon>
        <taxon>Asteraceae</taxon>
        <taxon>Asteroideae</taxon>
        <taxon>Heliantheae alliance</taxon>
        <taxon>Millerieae</taxon>
        <taxon>Smallanthus</taxon>
    </lineage>
</organism>
<reference evidence="2" key="1">
    <citation type="journal article" date="2022" name="Mol. Ecol. Resour.">
        <title>The genomes of chicory, endive, great burdock and yacon provide insights into Asteraceae palaeo-polyploidization history and plant inulin production.</title>
        <authorList>
            <person name="Fan W."/>
            <person name="Wang S."/>
            <person name="Wang H."/>
            <person name="Wang A."/>
            <person name="Jiang F."/>
            <person name="Liu H."/>
            <person name="Zhao H."/>
            <person name="Xu D."/>
            <person name="Zhang Y."/>
        </authorList>
    </citation>
    <scope>NUCLEOTIDE SEQUENCE [LARGE SCALE GENOMIC DNA]</scope>
    <source>
        <strain evidence="2">cv. Yunnan</strain>
    </source>
</reference>
<comment type="caution">
    <text evidence="1">The sequence shown here is derived from an EMBL/GenBank/DDBJ whole genome shotgun (WGS) entry which is preliminary data.</text>
</comment>
<dbReference type="Proteomes" id="UP001056120">
    <property type="component" value="Linkage Group LG04"/>
</dbReference>